<name>A0A6C0DJY7_9ZZZZ</name>
<evidence type="ECO:0000313" key="4">
    <source>
        <dbReference type="EMBL" id="QHT16873.1"/>
    </source>
</evidence>
<dbReference type="AlphaFoldDB" id="A0A6C0DJY7"/>
<dbReference type="Pfam" id="PF02991">
    <property type="entry name" value="ATG8"/>
    <property type="match status" value="1"/>
</dbReference>
<dbReference type="EMBL" id="MN739627">
    <property type="protein sequence ID" value="QHT16873.1"/>
    <property type="molecule type" value="Genomic_DNA"/>
</dbReference>
<evidence type="ECO:0000256" key="2">
    <source>
        <dbReference type="ARBA" id="ARBA00023136"/>
    </source>
</evidence>
<dbReference type="Gene3D" id="3.10.20.90">
    <property type="entry name" value="Phosphatidylinositol 3-kinase Catalytic Subunit, Chain A, domain 1"/>
    <property type="match status" value="1"/>
</dbReference>
<dbReference type="InterPro" id="IPR004241">
    <property type="entry name" value="Atg8-like"/>
</dbReference>
<reference evidence="4" key="1">
    <citation type="journal article" date="2020" name="Nature">
        <title>Giant virus diversity and host interactions through global metagenomics.</title>
        <authorList>
            <person name="Schulz F."/>
            <person name="Roux S."/>
            <person name="Paez-Espino D."/>
            <person name="Jungbluth S."/>
            <person name="Walsh D.A."/>
            <person name="Denef V.J."/>
            <person name="McMahon K.D."/>
            <person name="Konstantinidis K.T."/>
            <person name="Eloe-Fadrosh E.A."/>
            <person name="Kyrpides N.C."/>
            <person name="Woyke T."/>
        </authorList>
    </citation>
    <scope>NUCLEOTIDE SEQUENCE</scope>
    <source>
        <strain evidence="4">GVMAG-M-3300023174-207</strain>
    </source>
</reference>
<organism evidence="4">
    <name type="scientific">viral metagenome</name>
    <dbReference type="NCBI Taxonomy" id="1070528"/>
    <lineage>
        <taxon>unclassified sequences</taxon>
        <taxon>metagenomes</taxon>
        <taxon>organismal metagenomes</taxon>
    </lineage>
</organism>
<keyword evidence="3" id="KW-0449">Lipoprotein</keyword>
<sequence length="111" mass="12877">MTDPKKTIDSAISKMLLKYPDRIPVIVKKGNKEAPDIDRRKYLVPRDITFSTFTCIIRKRLKLKPDQAIFIMANNTLINQSELMTSVYNKYKFKDGSLELTYSTESTFGFM</sequence>
<dbReference type="SUPFAM" id="SSF54236">
    <property type="entry name" value="Ubiquitin-like"/>
    <property type="match status" value="1"/>
</dbReference>
<dbReference type="InterPro" id="IPR029071">
    <property type="entry name" value="Ubiquitin-like_domsf"/>
</dbReference>
<accession>A0A6C0DJY7</accession>
<evidence type="ECO:0000256" key="1">
    <source>
        <dbReference type="ARBA" id="ARBA00004370"/>
    </source>
</evidence>
<dbReference type="PANTHER" id="PTHR10969">
    <property type="entry name" value="MICROTUBULE-ASSOCIATED PROTEINS 1A/1B LIGHT CHAIN 3-RELATED"/>
    <property type="match status" value="1"/>
</dbReference>
<comment type="subcellular location">
    <subcellularLocation>
        <location evidence="1">Membrane</location>
    </subcellularLocation>
</comment>
<protein>
    <recommendedName>
        <fullName evidence="5">Autophagy-related protein</fullName>
    </recommendedName>
</protein>
<evidence type="ECO:0008006" key="5">
    <source>
        <dbReference type="Google" id="ProtNLM"/>
    </source>
</evidence>
<keyword evidence="2" id="KW-0472">Membrane</keyword>
<proteinExistence type="predicted"/>
<evidence type="ECO:0000256" key="3">
    <source>
        <dbReference type="ARBA" id="ARBA00023288"/>
    </source>
</evidence>
<dbReference type="GO" id="GO:0016020">
    <property type="term" value="C:membrane"/>
    <property type="evidence" value="ECO:0007669"/>
    <property type="project" value="UniProtKB-SubCell"/>
</dbReference>